<evidence type="ECO:0000313" key="2">
    <source>
        <dbReference type="EMBL" id="KAH7428484.1"/>
    </source>
</evidence>
<sequence length="94" mass="10209">MAAITGALLKFCANAALLCSLVVIGMVHSSSHPWNGSSCILPSDNISSHPCVPLGCVTHNKEEKLYVDCRNNDFTCEKLCVPFTNECCYSVRND</sequence>
<evidence type="ECO:0008006" key="4">
    <source>
        <dbReference type="Google" id="ProtNLM"/>
    </source>
</evidence>
<protein>
    <recommendedName>
        <fullName evidence="4">WAP domain-containing protein</fullName>
    </recommendedName>
</protein>
<name>A0A8T2U4Q7_CERRI</name>
<keyword evidence="1" id="KW-0732">Signal</keyword>
<accession>A0A8T2U4Q7</accession>
<dbReference type="AlphaFoldDB" id="A0A8T2U4Q7"/>
<feature type="chain" id="PRO_5035791072" description="WAP domain-containing protein" evidence="1">
    <location>
        <begin position="30"/>
        <end position="94"/>
    </location>
</feature>
<evidence type="ECO:0000313" key="3">
    <source>
        <dbReference type="Proteomes" id="UP000825935"/>
    </source>
</evidence>
<reference evidence="2" key="1">
    <citation type="submission" date="2021-08" db="EMBL/GenBank/DDBJ databases">
        <title>WGS assembly of Ceratopteris richardii.</title>
        <authorList>
            <person name="Marchant D.B."/>
            <person name="Chen G."/>
            <person name="Jenkins J."/>
            <person name="Shu S."/>
            <person name="Leebens-Mack J."/>
            <person name="Grimwood J."/>
            <person name="Schmutz J."/>
            <person name="Soltis P."/>
            <person name="Soltis D."/>
            <person name="Chen Z.-H."/>
        </authorList>
    </citation>
    <scope>NUCLEOTIDE SEQUENCE</scope>
    <source>
        <strain evidence="2">Whitten #5841</strain>
        <tissue evidence="2">Leaf</tissue>
    </source>
</reference>
<dbReference type="EMBL" id="CM035414">
    <property type="protein sequence ID" value="KAH7428484.1"/>
    <property type="molecule type" value="Genomic_DNA"/>
</dbReference>
<feature type="signal peptide" evidence="1">
    <location>
        <begin position="1"/>
        <end position="29"/>
    </location>
</feature>
<proteinExistence type="predicted"/>
<organism evidence="2 3">
    <name type="scientific">Ceratopteris richardii</name>
    <name type="common">Triangle waterfern</name>
    <dbReference type="NCBI Taxonomy" id="49495"/>
    <lineage>
        <taxon>Eukaryota</taxon>
        <taxon>Viridiplantae</taxon>
        <taxon>Streptophyta</taxon>
        <taxon>Embryophyta</taxon>
        <taxon>Tracheophyta</taxon>
        <taxon>Polypodiopsida</taxon>
        <taxon>Polypodiidae</taxon>
        <taxon>Polypodiales</taxon>
        <taxon>Pteridineae</taxon>
        <taxon>Pteridaceae</taxon>
        <taxon>Parkerioideae</taxon>
        <taxon>Ceratopteris</taxon>
    </lineage>
</organism>
<keyword evidence="3" id="KW-1185">Reference proteome</keyword>
<gene>
    <name evidence="2" type="ORF">KP509_09G004000</name>
</gene>
<comment type="caution">
    <text evidence="2">The sequence shown here is derived from an EMBL/GenBank/DDBJ whole genome shotgun (WGS) entry which is preliminary data.</text>
</comment>
<dbReference type="Proteomes" id="UP000825935">
    <property type="component" value="Chromosome 9"/>
</dbReference>
<evidence type="ECO:0000256" key="1">
    <source>
        <dbReference type="SAM" id="SignalP"/>
    </source>
</evidence>